<dbReference type="PANTHER" id="PTHR43436">
    <property type="entry name" value="ARAC-FAMILY TRANSCRIPTIONAL REGULATOR"/>
    <property type="match status" value="1"/>
</dbReference>
<evidence type="ECO:0000313" key="6">
    <source>
        <dbReference type="Proteomes" id="UP000515254"/>
    </source>
</evidence>
<evidence type="ECO:0000259" key="4">
    <source>
        <dbReference type="PROSITE" id="PS01124"/>
    </source>
</evidence>
<reference evidence="5 6" key="1">
    <citation type="journal article" date="2020" name="Microbiol. Resour. Announc.">
        <title>Complete genome sequences of four natural Pseudomonas isolates that catabolize a wide range of aromatic compounds relevant to lignin valorization.</title>
        <authorList>
            <person name="Hatmaker E.A."/>
            <person name="Presley G."/>
            <person name="Cannon O."/>
            <person name="Guss A.M."/>
            <person name="Elkins J.G."/>
        </authorList>
    </citation>
    <scope>NUCLEOTIDE SEQUENCE [LARGE SCALE GENOMIC DNA]</scope>
    <source>
        <strain evidence="5 6">B10D7D</strain>
    </source>
</reference>
<accession>A0ABX6SIZ6</accession>
<keyword evidence="6" id="KW-1185">Reference proteome</keyword>
<dbReference type="Gene3D" id="1.10.10.60">
    <property type="entry name" value="Homeodomain-like"/>
    <property type="match status" value="1"/>
</dbReference>
<evidence type="ECO:0000256" key="3">
    <source>
        <dbReference type="ARBA" id="ARBA00023163"/>
    </source>
</evidence>
<feature type="domain" description="HTH araC/xylS-type" evidence="4">
    <location>
        <begin position="192"/>
        <end position="289"/>
    </location>
</feature>
<organism evidence="5 6">
    <name type="scientific">Pseudomonas sediminis</name>
    <dbReference type="NCBI Taxonomy" id="1691904"/>
    <lineage>
        <taxon>Bacteria</taxon>
        <taxon>Pseudomonadati</taxon>
        <taxon>Pseudomonadota</taxon>
        <taxon>Gammaproteobacteria</taxon>
        <taxon>Pseudomonadales</taxon>
        <taxon>Pseudomonadaceae</taxon>
        <taxon>Pseudomonas</taxon>
    </lineage>
</organism>
<keyword evidence="1" id="KW-0805">Transcription regulation</keyword>
<keyword evidence="3" id="KW-0804">Transcription</keyword>
<sequence>MSVERDLQSRLGPLVERQALRHGLYTPIEGLMVARFVSPSEPLATVQHPVYSVVIQGTKQALIGDQVVRYNAGNSLVAGVDLPVSSHIVEASSERPYLSVSLALDYSIIYDLLGDQPAPPAAHNVTPFEVRPFDLSLSDPLVRMLELLDHPQDIPVLAPLITREITWRLLQGPFSNLLRQLSRPEGNIARIARATKWIRDNYAEPLRVADLAEQVNMSVASFHRHFKNITTVSPLQFQKQARLHLARRRLLEAEGIGQVAYEVGYESLSQFNRDYRKLYGLPPREDVANLRQELQLAPATP</sequence>
<dbReference type="PROSITE" id="PS00041">
    <property type="entry name" value="HTH_ARAC_FAMILY_1"/>
    <property type="match status" value="1"/>
</dbReference>
<dbReference type="EMBL" id="CP060009">
    <property type="protein sequence ID" value="QNH01461.1"/>
    <property type="molecule type" value="Genomic_DNA"/>
</dbReference>
<evidence type="ECO:0000256" key="2">
    <source>
        <dbReference type="ARBA" id="ARBA00023125"/>
    </source>
</evidence>
<dbReference type="InterPro" id="IPR018062">
    <property type="entry name" value="HTH_AraC-typ_CS"/>
</dbReference>
<protein>
    <submittedName>
        <fullName evidence="5">AraC family transcriptional regulator</fullName>
    </submittedName>
</protein>
<dbReference type="Proteomes" id="UP000515254">
    <property type="component" value="Chromosome"/>
</dbReference>
<dbReference type="InterPro" id="IPR009594">
    <property type="entry name" value="Tscrpt_reg_HTH_AraC_N"/>
</dbReference>
<name>A0ABX6SIZ6_9PSED</name>
<dbReference type="Pfam" id="PF06719">
    <property type="entry name" value="AraC_N"/>
    <property type="match status" value="1"/>
</dbReference>
<dbReference type="Pfam" id="PF12833">
    <property type="entry name" value="HTH_18"/>
    <property type="match status" value="1"/>
</dbReference>
<dbReference type="SMART" id="SM00342">
    <property type="entry name" value="HTH_ARAC"/>
    <property type="match status" value="1"/>
</dbReference>
<dbReference type="PANTHER" id="PTHR43436:SF1">
    <property type="entry name" value="TRANSCRIPTIONAL REGULATORY PROTEIN"/>
    <property type="match status" value="1"/>
</dbReference>
<dbReference type="PROSITE" id="PS01124">
    <property type="entry name" value="HTH_ARAC_FAMILY_2"/>
    <property type="match status" value="1"/>
</dbReference>
<dbReference type="InterPro" id="IPR009057">
    <property type="entry name" value="Homeodomain-like_sf"/>
</dbReference>
<evidence type="ECO:0000313" key="5">
    <source>
        <dbReference type="EMBL" id="QNH01461.1"/>
    </source>
</evidence>
<proteinExistence type="predicted"/>
<evidence type="ECO:0000256" key="1">
    <source>
        <dbReference type="ARBA" id="ARBA00023015"/>
    </source>
</evidence>
<dbReference type="RefSeq" id="WP_125880770.1">
    <property type="nucleotide sequence ID" value="NZ_CP060009.1"/>
</dbReference>
<keyword evidence="2" id="KW-0238">DNA-binding</keyword>
<dbReference type="InterPro" id="IPR018060">
    <property type="entry name" value="HTH_AraC"/>
</dbReference>
<dbReference type="SUPFAM" id="SSF46689">
    <property type="entry name" value="Homeodomain-like"/>
    <property type="match status" value="2"/>
</dbReference>
<gene>
    <name evidence="5" type="ORF">HNQ25_01660</name>
</gene>